<dbReference type="STRING" id="1194083.BN12_1070003"/>
<feature type="transmembrane region" description="Helical" evidence="8">
    <location>
        <begin position="221"/>
        <end position="239"/>
    </location>
</feature>
<dbReference type="Proteomes" id="UP000035721">
    <property type="component" value="Unassembled WGS sequence"/>
</dbReference>
<dbReference type="Pfam" id="PF03595">
    <property type="entry name" value="SLAC1"/>
    <property type="match status" value="1"/>
</dbReference>
<comment type="caution">
    <text evidence="9">The sequence shown here is derived from an EMBL/GenBank/DDBJ whole genome shotgun (WGS) entry which is preliminary data.</text>
</comment>
<dbReference type="InterPro" id="IPR004695">
    <property type="entry name" value="SLAC1/Mae1/Ssu1/TehA"/>
</dbReference>
<feature type="transmembrane region" description="Helical" evidence="8">
    <location>
        <begin position="182"/>
        <end position="209"/>
    </location>
</feature>
<proteinExistence type="inferred from homology"/>
<organism evidence="9 10">
    <name type="scientific">Nostocoides japonicum T1-X7</name>
    <dbReference type="NCBI Taxonomy" id="1194083"/>
    <lineage>
        <taxon>Bacteria</taxon>
        <taxon>Bacillati</taxon>
        <taxon>Actinomycetota</taxon>
        <taxon>Actinomycetes</taxon>
        <taxon>Micrococcales</taxon>
        <taxon>Intrasporangiaceae</taxon>
        <taxon>Nostocoides</taxon>
    </lineage>
</organism>
<accession>A0A077LSP9</accession>
<keyword evidence="5 8" id="KW-0812">Transmembrane</keyword>
<evidence type="ECO:0000256" key="7">
    <source>
        <dbReference type="ARBA" id="ARBA00023136"/>
    </source>
</evidence>
<dbReference type="Gene3D" id="1.50.10.150">
    <property type="entry name" value="Voltage-dependent anion channel"/>
    <property type="match status" value="1"/>
</dbReference>
<evidence type="ECO:0000256" key="8">
    <source>
        <dbReference type="SAM" id="Phobius"/>
    </source>
</evidence>
<evidence type="ECO:0000256" key="4">
    <source>
        <dbReference type="ARBA" id="ARBA00022475"/>
    </source>
</evidence>
<keyword evidence="10" id="KW-1185">Reference proteome</keyword>
<name>A0A077LSP9_9MICO</name>
<dbReference type="CDD" id="cd09319">
    <property type="entry name" value="TDT_like_1"/>
    <property type="match status" value="1"/>
</dbReference>
<feature type="transmembrane region" description="Helical" evidence="8">
    <location>
        <begin position="21"/>
        <end position="39"/>
    </location>
</feature>
<dbReference type="PANTHER" id="PTHR31686">
    <property type="match status" value="1"/>
</dbReference>
<evidence type="ECO:0000256" key="2">
    <source>
        <dbReference type="ARBA" id="ARBA00008566"/>
    </source>
</evidence>
<evidence type="ECO:0000256" key="3">
    <source>
        <dbReference type="ARBA" id="ARBA00022448"/>
    </source>
</evidence>
<evidence type="ECO:0000313" key="9">
    <source>
        <dbReference type="EMBL" id="CCH76113.1"/>
    </source>
</evidence>
<comment type="subcellular location">
    <subcellularLocation>
        <location evidence="1">Cell membrane</location>
        <topology evidence="1">Multi-pass membrane protein</topology>
    </subcellularLocation>
</comment>
<dbReference type="InterPro" id="IPR051629">
    <property type="entry name" value="Sulfite_efflux_TDT"/>
</dbReference>
<comment type="similarity">
    <text evidence="2">Belongs to the tellurite-resistance/dicarboxylate transporter (TDT) family.</text>
</comment>
<dbReference type="PANTHER" id="PTHR31686:SF1">
    <property type="entry name" value="SULFITE EFFLUX PUMP SSU1"/>
    <property type="match status" value="1"/>
</dbReference>
<keyword evidence="7 8" id="KW-0472">Membrane</keyword>
<evidence type="ECO:0000256" key="6">
    <source>
        <dbReference type="ARBA" id="ARBA00022989"/>
    </source>
</evidence>
<protein>
    <recommendedName>
        <fullName evidence="11">Tellurite resistance protein permease</fullName>
    </recommendedName>
</protein>
<feature type="transmembrane region" description="Helical" evidence="8">
    <location>
        <begin position="328"/>
        <end position="346"/>
    </location>
</feature>
<reference evidence="9 10" key="1">
    <citation type="journal article" date="2013" name="ISME J.">
        <title>A metabolic model for members of the genus Tetrasphaera involved in enhanced biological phosphorus removal.</title>
        <authorList>
            <person name="Kristiansen R."/>
            <person name="Nguyen H.T.T."/>
            <person name="Saunders A.M."/>
            <person name="Nielsen J.L."/>
            <person name="Wimmer R."/>
            <person name="Le V.Q."/>
            <person name="McIlroy S.J."/>
            <person name="Petrovski S."/>
            <person name="Seviour R.J."/>
            <person name="Calteau A."/>
            <person name="Nielsen K.L."/>
            <person name="Nielsen P.H."/>
        </authorList>
    </citation>
    <scope>NUCLEOTIDE SEQUENCE [LARGE SCALE GENOMIC DNA]</scope>
    <source>
        <strain evidence="9 10">T1-X7</strain>
    </source>
</reference>
<keyword evidence="6 8" id="KW-1133">Transmembrane helix</keyword>
<dbReference type="AlphaFoldDB" id="A0A077LSP9"/>
<keyword evidence="3" id="KW-0813">Transport</keyword>
<keyword evidence="4" id="KW-1003">Cell membrane</keyword>
<dbReference type="GO" id="GO:0000319">
    <property type="term" value="F:sulfite transmembrane transporter activity"/>
    <property type="evidence" value="ECO:0007669"/>
    <property type="project" value="TreeGrafter"/>
</dbReference>
<feature type="transmembrane region" description="Helical" evidence="8">
    <location>
        <begin position="45"/>
        <end position="68"/>
    </location>
</feature>
<feature type="transmembrane region" description="Helical" evidence="8">
    <location>
        <begin position="259"/>
        <end position="279"/>
    </location>
</feature>
<feature type="transmembrane region" description="Helical" evidence="8">
    <location>
        <begin position="153"/>
        <end position="170"/>
    </location>
</feature>
<evidence type="ECO:0000313" key="10">
    <source>
        <dbReference type="Proteomes" id="UP000035721"/>
    </source>
</evidence>
<feature type="transmembrane region" description="Helical" evidence="8">
    <location>
        <begin position="112"/>
        <end position="132"/>
    </location>
</feature>
<dbReference type="GO" id="GO:0005886">
    <property type="term" value="C:plasma membrane"/>
    <property type="evidence" value="ECO:0007669"/>
    <property type="project" value="UniProtKB-SubCell"/>
</dbReference>
<dbReference type="OrthoDB" id="958273at2"/>
<evidence type="ECO:0000256" key="5">
    <source>
        <dbReference type="ARBA" id="ARBA00022692"/>
    </source>
</evidence>
<gene>
    <name evidence="9" type="ORF">BN12_1070003</name>
</gene>
<evidence type="ECO:0008006" key="11">
    <source>
        <dbReference type="Google" id="ProtNLM"/>
    </source>
</evidence>
<sequence length="362" mass="38721">MEDERAPASGLAARADEAVRTLTPGYFAAVMATGIVSVATQLKGWASLSAALLVIAIAIYAILILLSIVRVVRHHDAVRSDLADPRRAFGSFTFVAATCVLGSRIGTGPPHATTVVLLAVATMTWVVLGYTLPWTAVLGRDERPLLHTADGTWFIWVVASQSIAVLAATLEVELPAARSPLAVVAVVSWSVGAFLYGAVGVFVSLRLLVHPLRPVDLIPPYWVSMGATAITVVAGSRIVGMADAPMVDATRGLIAGTSVFFWAFGTWLIPPLVIGGYWRHVRHRVPLRYEPGLWSVVFPLGMYGVGARLLGHADRLPLVEAIGDAECWVALTAWALTFVAMLVHLWRTIVRPTPLSEDPVSG</sequence>
<dbReference type="InterPro" id="IPR038665">
    <property type="entry name" value="Voltage-dep_anion_channel_sf"/>
</dbReference>
<dbReference type="EMBL" id="CAJB01000010">
    <property type="protein sequence ID" value="CCH76113.1"/>
    <property type="molecule type" value="Genomic_DNA"/>
</dbReference>
<evidence type="ECO:0000256" key="1">
    <source>
        <dbReference type="ARBA" id="ARBA00004651"/>
    </source>
</evidence>
<feature type="transmembrane region" description="Helical" evidence="8">
    <location>
        <begin position="291"/>
        <end position="308"/>
    </location>
</feature>